<evidence type="ECO:0000313" key="1">
    <source>
        <dbReference type="EMBL" id="KAK0041235.1"/>
    </source>
</evidence>
<proteinExistence type="predicted"/>
<evidence type="ECO:0000313" key="2">
    <source>
        <dbReference type="Proteomes" id="UP001233172"/>
    </source>
</evidence>
<organism evidence="1 2">
    <name type="scientific">Biomphalaria pfeifferi</name>
    <name type="common">Bloodfluke planorb</name>
    <name type="synonym">Freshwater snail</name>
    <dbReference type="NCBI Taxonomy" id="112525"/>
    <lineage>
        <taxon>Eukaryota</taxon>
        <taxon>Metazoa</taxon>
        <taxon>Spiralia</taxon>
        <taxon>Lophotrochozoa</taxon>
        <taxon>Mollusca</taxon>
        <taxon>Gastropoda</taxon>
        <taxon>Heterobranchia</taxon>
        <taxon>Euthyneura</taxon>
        <taxon>Panpulmonata</taxon>
        <taxon>Hygrophila</taxon>
        <taxon>Lymnaeoidea</taxon>
        <taxon>Planorbidae</taxon>
        <taxon>Biomphalaria</taxon>
    </lineage>
</organism>
<comment type="caution">
    <text evidence="1">The sequence shown here is derived from an EMBL/GenBank/DDBJ whole genome shotgun (WGS) entry which is preliminary data.</text>
</comment>
<dbReference type="AlphaFoldDB" id="A0AAD8AUI6"/>
<sequence>MADMEFDFTLDLKYEMKQEKEEIDQQNFIEFPCEKLEQVSKIKIEKTEWDIVGLKTQSSENHGEFSQVQEMKEINLQKEVEPSNINQFVQSQHLEEPKKTHI</sequence>
<name>A0AAD8AUI6_BIOPF</name>
<keyword evidence="2" id="KW-1185">Reference proteome</keyword>
<reference evidence="1" key="1">
    <citation type="journal article" date="2023" name="PLoS Negl. Trop. Dis.">
        <title>A genome sequence for Biomphalaria pfeifferi, the major vector snail for the human-infecting parasite Schistosoma mansoni.</title>
        <authorList>
            <person name="Bu L."/>
            <person name="Lu L."/>
            <person name="Laidemitt M.R."/>
            <person name="Zhang S.M."/>
            <person name="Mutuku M."/>
            <person name="Mkoji G."/>
            <person name="Steinauer M."/>
            <person name="Loker E.S."/>
        </authorList>
    </citation>
    <scope>NUCLEOTIDE SEQUENCE</scope>
    <source>
        <strain evidence="1">KasaAsao</strain>
    </source>
</reference>
<accession>A0AAD8AUI6</accession>
<protein>
    <submittedName>
        <fullName evidence="1">Zinc finger protein 468</fullName>
    </submittedName>
</protein>
<feature type="non-terminal residue" evidence="1">
    <location>
        <position position="1"/>
    </location>
</feature>
<gene>
    <name evidence="1" type="ORF">Bpfe_029328</name>
</gene>
<reference evidence="1" key="2">
    <citation type="submission" date="2023-04" db="EMBL/GenBank/DDBJ databases">
        <authorList>
            <person name="Bu L."/>
            <person name="Lu L."/>
            <person name="Laidemitt M.R."/>
            <person name="Zhang S.M."/>
            <person name="Mutuku M."/>
            <person name="Mkoji G."/>
            <person name="Steinauer M."/>
            <person name="Loker E.S."/>
        </authorList>
    </citation>
    <scope>NUCLEOTIDE SEQUENCE</scope>
    <source>
        <strain evidence="1">KasaAsao</strain>
        <tissue evidence="1">Whole Snail</tissue>
    </source>
</reference>
<dbReference type="Proteomes" id="UP001233172">
    <property type="component" value="Unassembled WGS sequence"/>
</dbReference>
<dbReference type="EMBL" id="JASAOG010000282">
    <property type="protein sequence ID" value="KAK0041235.1"/>
    <property type="molecule type" value="Genomic_DNA"/>
</dbReference>